<name>A0ABW3USW1_9BACL</name>
<dbReference type="NCBIfam" id="NF008864">
    <property type="entry name" value="PRK11895.1"/>
    <property type="match status" value="1"/>
</dbReference>
<dbReference type="Gene3D" id="3.30.70.1150">
    <property type="entry name" value="ACT-like. Chain A, domain 2"/>
    <property type="match status" value="1"/>
</dbReference>
<evidence type="ECO:0000256" key="3">
    <source>
        <dbReference type="ARBA" id="ARBA00006341"/>
    </source>
</evidence>
<dbReference type="InterPro" id="IPR019455">
    <property type="entry name" value="Acetolactate_synth_ssu_C"/>
</dbReference>
<evidence type="ECO:0000256" key="6">
    <source>
        <dbReference type="ARBA" id="ARBA00023304"/>
    </source>
</evidence>
<evidence type="ECO:0000256" key="1">
    <source>
        <dbReference type="ARBA" id="ARBA00004974"/>
    </source>
</evidence>
<dbReference type="EMBL" id="JBHTLU010000035">
    <property type="protein sequence ID" value="MFD1223552.1"/>
    <property type="molecule type" value="Genomic_DNA"/>
</dbReference>
<keyword evidence="8 10" id="KW-0808">Transferase</keyword>
<dbReference type="InterPro" id="IPR039557">
    <property type="entry name" value="AHAS_ACT"/>
</dbReference>
<dbReference type="GO" id="GO:0003984">
    <property type="term" value="F:acetolactate synthase activity"/>
    <property type="evidence" value="ECO:0007669"/>
    <property type="project" value="UniProtKB-EC"/>
</dbReference>
<dbReference type="CDD" id="cd04878">
    <property type="entry name" value="ACT_AHAS"/>
    <property type="match status" value="1"/>
</dbReference>
<evidence type="ECO:0000256" key="4">
    <source>
        <dbReference type="ARBA" id="ARBA00011744"/>
    </source>
</evidence>
<dbReference type="NCBIfam" id="TIGR00119">
    <property type="entry name" value="acolac_sm"/>
    <property type="match status" value="1"/>
</dbReference>
<accession>A0ABW3USW1</accession>
<evidence type="ECO:0000256" key="2">
    <source>
        <dbReference type="ARBA" id="ARBA00005025"/>
    </source>
</evidence>
<protein>
    <recommendedName>
        <fullName evidence="8">Acetolactate synthase small subunit</fullName>
        <shortName evidence="8">AHAS</shortName>
        <shortName evidence="8">ALS</shortName>
        <ecNumber evidence="8">2.2.1.6</ecNumber>
    </recommendedName>
    <alternativeName>
        <fullName evidence="8">Acetohydroxy-acid synthase small subunit</fullName>
    </alternativeName>
</protein>
<dbReference type="InterPro" id="IPR002912">
    <property type="entry name" value="ACT_dom"/>
</dbReference>
<evidence type="ECO:0000313" key="10">
    <source>
        <dbReference type="EMBL" id="MFD1223552.1"/>
    </source>
</evidence>
<keyword evidence="5 8" id="KW-0028">Amino-acid biosynthesis</keyword>
<keyword evidence="11" id="KW-1185">Reference proteome</keyword>
<dbReference type="PROSITE" id="PS51671">
    <property type="entry name" value="ACT"/>
    <property type="match status" value="1"/>
</dbReference>
<comment type="subunit">
    <text evidence="4 8">Dimer of large and small chains.</text>
</comment>
<dbReference type="PANTHER" id="PTHR30239:SF0">
    <property type="entry name" value="ACETOLACTATE SYNTHASE SMALL SUBUNIT 1, CHLOROPLASTIC"/>
    <property type="match status" value="1"/>
</dbReference>
<sequence>MMGKHTLAILVNDQPGVLQRVCGLFGRRGFNIDSISVGGTEEPGLSRMTIVTSGDDRTLEQVQKQLSKLIDVISIRNISSKPMVSRELALIKIEAEPSRRPEILGVVETFRASVIDVGPGHMIIQAVGDFGKLDAMVELMRPYGIVELSYTGATAMSRGN</sequence>
<dbReference type="SUPFAM" id="SSF55021">
    <property type="entry name" value="ACT-like"/>
    <property type="match status" value="2"/>
</dbReference>
<evidence type="ECO:0000256" key="5">
    <source>
        <dbReference type="ARBA" id="ARBA00022605"/>
    </source>
</evidence>
<dbReference type="InterPro" id="IPR045865">
    <property type="entry name" value="ACT-like_dom_sf"/>
</dbReference>
<evidence type="ECO:0000256" key="8">
    <source>
        <dbReference type="RuleBase" id="RU368092"/>
    </source>
</evidence>
<proteinExistence type="inferred from homology"/>
<dbReference type="Gene3D" id="3.30.70.260">
    <property type="match status" value="1"/>
</dbReference>
<feature type="domain" description="ACT" evidence="9">
    <location>
        <begin position="6"/>
        <end position="80"/>
    </location>
</feature>
<comment type="caution">
    <text evidence="10">The sequence shown here is derived from an EMBL/GenBank/DDBJ whole genome shotgun (WGS) entry which is preliminary data.</text>
</comment>
<dbReference type="Pfam" id="PF22629">
    <property type="entry name" value="ACT_AHAS_ss"/>
    <property type="match status" value="1"/>
</dbReference>
<reference evidence="11" key="1">
    <citation type="journal article" date="2019" name="Int. J. Syst. Evol. Microbiol.">
        <title>The Global Catalogue of Microorganisms (GCM) 10K type strain sequencing project: providing services to taxonomists for standard genome sequencing and annotation.</title>
        <authorList>
            <consortium name="The Broad Institute Genomics Platform"/>
            <consortium name="The Broad Institute Genome Sequencing Center for Infectious Disease"/>
            <person name="Wu L."/>
            <person name="Ma J."/>
        </authorList>
    </citation>
    <scope>NUCLEOTIDE SEQUENCE [LARGE SCALE GENOMIC DNA]</scope>
    <source>
        <strain evidence="11">CCUG 53270</strain>
    </source>
</reference>
<comment type="catalytic activity">
    <reaction evidence="7 8">
        <text>2 pyruvate + H(+) = (2S)-2-acetolactate + CO2</text>
        <dbReference type="Rhea" id="RHEA:25249"/>
        <dbReference type="ChEBI" id="CHEBI:15361"/>
        <dbReference type="ChEBI" id="CHEBI:15378"/>
        <dbReference type="ChEBI" id="CHEBI:16526"/>
        <dbReference type="ChEBI" id="CHEBI:58476"/>
        <dbReference type="EC" id="2.2.1.6"/>
    </reaction>
</comment>
<gene>
    <name evidence="10" type="primary">ilvN</name>
    <name evidence="10" type="ORF">ACFQ4B_25865</name>
</gene>
<evidence type="ECO:0000313" key="11">
    <source>
        <dbReference type="Proteomes" id="UP001597180"/>
    </source>
</evidence>
<comment type="similarity">
    <text evidence="3 8">Belongs to the acetolactate synthase small subunit family.</text>
</comment>
<dbReference type="Pfam" id="PF10369">
    <property type="entry name" value="ALS_ss_C"/>
    <property type="match status" value="1"/>
</dbReference>
<dbReference type="InterPro" id="IPR004789">
    <property type="entry name" value="Acetalactate_synth_ssu"/>
</dbReference>
<comment type="pathway">
    <text evidence="2 8">Amino-acid biosynthesis; L-valine biosynthesis; L-valine from pyruvate: step 1/4.</text>
</comment>
<dbReference type="InterPro" id="IPR054480">
    <property type="entry name" value="AHAS_small-like_ACT"/>
</dbReference>
<comment type="function">
    <text evidence="8">Catalyzes the conversion of 2 pyruvate molecules into acetolactate in the first common step of the biosynthetic pathway of the branched-amino acids such as leucine, isoleucine, and valine.</text>
</comment>
<dbReference type="PANTHER" id="PTHR30239">
    <property type="entry name" value="ACETOLACTATE SYNTHASE SMALL SUBUNIT"/>
    <property type="match status" value="1"/>
</dbReference>
<keyword evidence="6 8" id="KW-0100">Branched-chain amino acid biosynthesis</keyword>
<organism evidence="10 11">
    <name type="scientific">Paenibacillus vulneris</name>
    <dbReference type="NCBI Taxonomy" id="1133364"/>
    <lineage>
        <taxon>Bacteria</taxon>
        <taxon>Bacillati</taxon>
        <taxon>Bacillota</taxon>
        <taxon>Bacilli</taxon>
        <taxon>Bacillales</taxon>
        <taxon>Paenibacillaceae</taxon>
        <taxon>Paenibacillus</taxon>
    </lineage>
</organism>
<evidence type="ECO:0000259" key="9">
    <source>
        <dbReference type="PROSITE" id="PS51671"/>
    </source>
</evidence>
<dbReference type="Proteomes" id="UP001597180">
    <property type="component" value="Unassembled WGS sequence"/>
</dbReference>
<evidence type="ECO:0000256" key="7">
    <source>
        <dbReference type="ARBA" id="ARBA00048670"/>
    </source>
</evidence>
<comment type="pathway">
    <text evidence="1 8">Amino-acid biosynthesis; L-isoleucine biosynthesis; L-isoleucine from 2-oxobutanoate: step 1/4.</text>
</comment>
<dbReference type="RefSeq" id="WP_079912870.1">
    <property type="nucleotide sequence ID" value="NZ_BAABJG010000024.1"/>
</dbReference>
<dbReference type="EC" id="2.2.1.6" evidence="8"/>
<dbReference type="InterPro" id="IPR027271">
    <property type="entry name" value="Acetolactate_synth/TF_NikR_C"/>
</dbReference>